<evidence type="ECO:0000313" key="7">
    <source>
        <dbReference type="EMBL" id="AFJ47019.1"/>
    </source>
</evidence>
<dbReference type="HOGENOM" id="CLU_000445_90_4_6"/>
<dbReference type="PROSITE" id="PS50043">
    <property type="entry name" value="HTH_LUXR_2"/>
    <property type="match status" value="1"/>
</dbReference>
<feature type="domain" description="Response regulatory" evidence="6">
    <location>
        <begin position="4"/>
        <end position="120"/>
    </location>
</feature>
<keyword evidence="4" id="KW-0597">Phosphoprotein</keyword>
<dbReference type="SUPFAM" id="SSF46894">
    <property type="entry name" value="C-terminal effector domain of the bipartite response regulators"/>
    <property type="match status" value="1"/>
</dbReference>
<keyword evidence="1" id="KW-0805">Transcription regulation</keyword>
<evidence type="ECO:0000259" key="6">
    <source>
        <dbReference type="PROSITE" id="PS50110"/>
    </source>
</evidence>
<dbReference type="PANTHER" id="PTHR44688:SF16">
    <property type="entry name" value="DNA-BINDING TRANSCRIPTIONAL ACTIVATOR DEVR_DOSR"/>
    <property type="match status" value="1"/>
</dbReference>
<evidence type="ECO:0000259" key="5">
    <source>
        <dbReference type="PROSITE" id="PS50043"/>
    </source>
</evidence>
<dbReference type="PRINTS" id="PR00038">
    <property type="entry name" value="HTHLUXR"/>
</dbReference>
<keyword evidence="2" id="KW-0238">DNA-binding</keyword>
<dbReference type="STRING" id="630626.EBL_c19270"/>
<dbReference type="Gene3D" id="3.40.50.2300">
    <property type="match status" value="1"/>
</dbReference>
<dbReference type="InterPro" id="IPR011006">
    <property type="entry name" value="CheY-like_superfamily"/>
</dbReference>
<protein>
    <submittedName>
        <fullName evidence="7">Two component transcriptional regulator</fullName>
    </submittedName>
</protein>
<dbReference type="eggNOG" id="COG4566">
    <property type="taxonomic scope" value="Bacteria"/>
</dbReference>
<keyword evidence="3" id="KW-0804">Transcription</keyword>
<dbReference type="PROSITE" id="PS50110">
    <property type="entry name" value="RESPONSE_REGULATORY"/>
    <property type="match status" value="1"/>
</dbReference>
<dbReference type="InterPro" id="IPR036388">
    <property type="entry name" value="WH-like_DNA-bd_sf"/>
</dbReference>
<evidence type="ECO:0000256" key="3">
    <source>
        <dbReference type="ARBA" id="ARBA00023163"/>
    </source>
</evidence>
<dbReference type="KEGG" id="ebt:EBL_c19270"/>
<dbReference type="PANTHER" id="PTHR44688">
    <property type="entry name" value="DNA-BINDING TRANSCRIPTIONAL ACTIVATOR DEVR_DOSR"/>
    <property type="match status" value="1"/>
</dbReference>
<feature type="modified residue" description="4-aspartylphosphate" evidence="4">
    <location>
        <position position="55"/>
    </location>
</feature>
<dbReference type="SMART" id="SM00421">
    <property type="entry name" value="HTH_LUXR"/>
    <property type="match status" value="1"/>
</dbReference>
<proteinExistence type="predicted"/>
<evidence type="ECO:0000256" key="1">
    <source>
        <dbReference type="ARBA" id="ARBA00023015"/>
    </source>
</evidence>
<accession>K6VF43</accession>
<dbReference type="SMART" id="SM00448">
    <property type="entry name" value="REC"/>
    <property type="match status" value="1"/>
</dbReference>
<name>I2B915_SHIBC</name>
<dbReference type="InterPro" id="IPR001789">
    <property type="entry name" value="Sig_transdc_resp-reg_receiver"/>
</dbReference>
<gene>
    <name evidence="7" type="ordered locus">EBL_c19270</name>
</gene>
<dbReference type="InterPro" id="IPR000792">
    <property type="entry name" value="Tscrpt_reg_LuxR_C"/>
</dbReference>
<accession>I2B915</accession>
<dbReference type="GO" id="GO:0006355">
    <property type="term" value="P:regulation of DNA-templated transcription"/>
    <property type="evidence" value="ECO:0007669"/>
    <property type="project" value="InterPro"/>
</dbReference>
<dbReference type="PROSITE" id="PS00622">
    <property type="entry name" value="HTH_LUXR_1"/>
    <property type="match status" value="1"/>
</dbReference>
<dbReference type="Gene3D" id="1.10.10.10">
    <property type="entry name" value="Winged helix-like DNA-binding domain superfamily/Winged helix DNA-binding domain"/>
    <property type="match status" value="1"/>
</dbReference>
<dbReference type="Pfam" id="PF00196">
    <property type="entry name" value="GerE"/>
    <property type="match status" value="1"/>
</dbReference>
<dbReference type="EMBL" id="CP001560">
    <property type="protein sequence ID" value="AFJ47019.1"/>
    <property type="molecule type" value="Genomic_DNA"/>
</dbReference>
<dbReference type="CDD" id="cd06170">
    <property type="entry name" value="LuxR_C_like"/>
    <property type="match status" value="1"/>
</dbReference>
<evidence type="ECO:0000256" key="4">
    <source>
        <dbReference type="PROSITE-ProRule" id="PRU00169"/>
    </source>
</evidence>
<dbReference type="Proteomes" id="UP000001955">
    <property type="component" value="Chromosome"/>
</dbReference>
<sequence>MQQYIYLIEQDGPVREVAGQALHAAGWQCRSYTSASQFRLANPQLTPLCGCVLADVRHAGEYALIHLEEWRAQGLIIPVILMSRHATVGLCRQAFRQGAFDFLPKPLEMNILLDTVGDALEHQRRGHLHQRRRQDLRGKLALLTPREKDVLAQIMCGKASKEIARFLTLSPRTVEAHRASIFSKLEVNTVTKLLTRYSDVYPPGPRSRAGSW</sequence>
<dbReference type="GO" id="GO:0000160">
    <property type="term" value="P:phosphorelay signal transduction system"/>
    <property type="evidence" value="ECO:0007669"/>
    <property type="project" value="InterPro"/>
</dbReference>
<dbReference type="OrthoDB" id="9802186at2"/>
<keyword evidence="8" id="KW-1185">Reference proteome</keyword>
<evidence type="ECO:0000313" key="8">
    <source>
        <dbReference type="Proteomes" id="UP000001955"/>
    </source>
</evidence>
<dbReference type="GO" id="GO:0003677">
    <property type="term" value="F:DNA binding"/>
    <property type="evidence" value="ECO:0007669"/>
    <property type="project" value="UniProtKB-KW"/>
</dbReference>
<dbReference type="RefSeq" id="WP_002440981.1">
    <property type="nucleotide sequence ID" value="NC_017910.1"/>
</dbReference>
<dbReference type="InterPro" id="IPR016032">
    <property type="entry name" value="Sig_transdc_resp-reg_C-effctor"/>
</dbReference>
<evidence type="ECO:0000256" key="2">
    <source>
        <dbReference type="ARBA" id="ARBA00023125"/>
    </source>
</evidence>
<dbReference type="SUPFAM" id="SSF52172">
    <property type="entry name" value="CheY-like"/>
    <property type="match status" value="1"/>
</dbReference>
<dbReference type="AlphaFoldDB" id="I2B915"/>
<reference evidence="7 8" key="1">
    <citation type="journal article" date="2012" name="J. Bacteriol.">
        <title>Complete genome sequence of the B12-producing Shimwellia blattae strain DSM 4481, isolated from a cockroach.</title>
        <authorList>
            <person name="Brzuszkiewicz E."/>
            <person name="Waschkowitz T."/>
            <person name="Wiezer A."/>
            <person name="Daniel R."/>
        </authorList>
    </citation>
    <scope>NUCLEOTIDE SEQUENCE [LARGE SCALE GENOMIC DNA]</scope>
    <source>
        <strain evidence="8">ATCC 29907 / DSM 4481 / JCM 1650 / NBRC 105725 / CDC 9005-74</strain>
    </source>
</reference>
<organism evidence="7 8">
    <name type="scientific">Shimwellia blattae (strain ATCC 29907 / DSM 4481 / JCM 1650 / NBRC 105725 / CDC 9005-74)</name>
    <name type="common">Escherichia blattae</name>
    <dbReference type="NCBI Taxonomy" id="630626"/>
    <lineage>
        <taxon>Bacteria</taxon>
        <taxon>Pseudomonadati</taxon>
        <taxon>Pseudomonadota</taxon>
        <taxon>Gammaproteobacteria</taxon>
        <taxon>Enterobacterales</taxon>
        <taxon>Enterobacteriaceae</taxon>
        <taxon>Shimwellia</taxon>
    </lineage>
</organism>
<feature type="domain" description="HTH luxR-type" evidence="5">
    <location>
        <begin position="136"/>
        <end position="201"/>
    </location>
</feature>